<protein>
    <submittedName>
        <fullName evidence="2">ATP/GTP-binding protein</fullName>
    </submittedName>
</protein>
<dbReference type="Proteomes" id="UP000661025">
    <property type="component" value="Unassembled WGS sequence"/>
</dbReference>
<evidence type="ECO:0000256" key="1">
    <source>
        <dbReference type="SAM" id="MobiDB-lite"/>
    </source>
</evidence>
<sequence length="116" mass="13107">MSPRRNRPKDSGSSGLPGPSGRSAEDDRSDRYGGWQTSEPWRGEEWSVRHVAGASAVGKTYRCPGCDQMIPSGVPHVVAWPEHSGVDERRHWHKACWNAKDRRTSRVQRSRNAPRF</sequence>
<evidence type="ECO:0000313" key="3">
    <source>
        <dbReference type="Proteomes" id="UP000661025"/>
    </source>
</evidence>
<organism evidence="2 3">
    <name type="scientific">Streptomyces caniscabiei</name>
    <dbReference type="NCBI Taxonomy" id="2746961"/>
    <lineage>
        <taxon>Bacteria</taxon>
        <taxon>Bacillati</taxon>
        <taxon>Actinomycetota</taxon>
        <taxon>Actinomycetes</taxon>
        <taxon>Kitasatosporales</taxon>
        <taxon>Streptomycetaceae</taxon>
        <taxon>Streptomyces</taxon>
    </lineage>
</organism>
<proteinExistence type="predicted"/>
<feature type="region of interest" description="Disordered" evidence="1">
    <location>
        <begin position="1"/>
        <end position="39"/>
    </location>
</feature>
<name>A0A927QGY1_9ACTN</name>
<reference evidence="2" key="1">
    <citation type="submission" date="2020-09" db="EMBL/GenBank/DDBJ databases">
        <title>Streptomyces canutascabiei sp. nov., which causes potato common scab and is distributed across the world.</title>
        <authorList>
            <person name="Nguyen H.P."/>
            <person name="Weisberg A.J."/>
            <person name="Chang J.H."/>
            <person name="Clarke C.R."/>
        </authorList>
    </citation>
    <scope>NUCLEOTIDE SEQUENCE</scope>
    <source>
        <strain evidence="2">ID-01-6.2a</strain>
    </source>
</reference>
<gene>
    <name evidence="2" type="ORF">IHE70_26405</name>
</gene>
<dbReference type="AlphaFoldDB" id="A0A927QGY1"/>
<dbReference type="GeneID" id="79930457"/>
<evidence type="ECO:0000313" key="2">
    <source>
        <dbReference type="EMBL" id="MBD9726673.1"/>
    </source>
</evidence>
<comment type="caution">
    <text evidence="2">The sequence shown here is derived from an EMBL/GenBank/DDBJ whole genome shotgun (WGS) entry which is preliminary data.</text>
</comment>
<accession>A0A927QGY1</accession>
<feature type="compositionally biased region" description="Low complexity" evidence="1">
    <location>
        <begin position="11"/>
        <end position="21"/>
    </location>
</feature>
<dbReference type="EMBL" id="JACYXT010000012">
    <property type="protein sequence ID" value="MBD9726673.1"/>
    <property type="molecule type" value="Genomic_DNA"/>
</dbReference>
<dbReference type="RefSeq" id="WP_086800733.1">
    <property type="nucleotide sequence ID" value="NZ_CP119182.1"/>
</dbReference>